<name>A0ABU6SC38_9FABA</name>
<dbReference type="InterPro" id="IPR011009">
    <property type="entry name" value="Kinase-like_dom_sf"/>
</dbReference>
<sequence>MHTRRTVGYFAPEWFTKASITSKVDVYSFGVVLLELICCKSSIVFSMSNEEEQELIYWAYDFYRHGKLGTKLEEPSPSRTYKGVYCPFFGYFK</sequence>
<dbReference type="PANTHER" id="PTHR47976">
    <property type="entry name" value="G-TYPE LECTIN S-RECEPTOR-LIKE SERINE/THREONINE-PROTEIN KINASE SD2-5"/>
    <property type="match status" value="1"/>
</dbReference>
<dbReference type="PROSITE" id="PS50011">
    <property type="entry name" value="PROTEIN_KINASE_DOM"/>
    <property type="match status" value="1"/>
</dbReference>
<feature type="domain" description="Protein kinase" evidence="2">
    <location>
        <begin position="1"/>
        <end position="93"/>
    </location>
</feature>
<protein>
    <recommendedName>
        <fullName evidence="2">Protein kinase domain-containing protein</fullName>
    </recommendedName>
</protein>
<reference evidence="3 4" key="1">
    <citation type="journal article" date="2023" name="Plants (Basel)">
        <title>Bridging the Gap: Combining Genomics and Transcriptomics Approaches to Understand Stylosanthes scabra, an Orphan Legume from the Brazilian Caatinga.</title>
        <authorList>
            <person name="Ferreira-Neto J.R.C."/>
            <person name="da Silva M.D."/>
            <person name="Binneck E."/>
            <person name="de Melo N.F."/>
            <person name="da Silva R.H."/>
            <person name="de Melo A.L.T.M."/>
            <person name="Pandolfi V."/>
            <person name="Bustamante F.O."/>
            <person name="Brasileiro-Vidal A.C."/>
            <person name="Benko-Iseppon A.M."/>
        </authorList>
    </citation>
    <scope>NUCLEOTIDE SEQUENCE [LARGE SCALE GENOMIC DNA]</scope>
    <source>
        <tissue evidence="3">Leaves</tissue>
    </source>
</reference>
<evidence type="ECO:0000259" key="2">
    <source>
        <dbReference type="PROSITE" id="PS50011"/>
    </source>
</evidence>
<keyword evidence="4" id="KW-1185">Reference proteome</keyword>
<comment type="caution">
    <text evidence="3">The sequence shown here is derived from an EMBL/GenBank/DDBJ whole genome shotgun (WGS) entry which is preliminary data.</text>
</comment>
<dbReference type="InterPro" id="IPR000719">
    <property type="entry name" value="Prot_kinase_dom"/>
</dbReference>
<evidence type="ECO:0000313" key="3">
    <source>
        <dbReference type="EMBL" id="MED6133815.1"/>
    </source>
</evidence>
<dbReference type="PANTHER" id="PTHR47976:SF2">
    <property type="entry name" value="RECEPTOR-LIKE SERINE_THREONINE-PROTEIN KINASE"/>
    <property type="match status" value="1"/>
</dbReference>
<dbReference type="EMBL" id="JASCZI010060552">
    <property type="protein sequence ID" value="MED6133815.1"/>
    <property type="molecule type" value="Genomic_DNA"/>
</dbReference>
<dbReference type="Pfam" id="PF07714">
    <property type="entry name" value="PK_Tyr_Ser-Thr"/>
    <property type="match status" value="1"/>
</dbReference>
<accession>A0ABU6SC38</accession>
<dbReference type="SUPFAM" id="SSF56112">
    <property type="entry name" value="Protein kinase-like (PK-like)"/>
    <property type="match status" value="1"/>
</dbReference>
<proteinExistence type="predicted"/>
<dbReference type="Proteomes" id="UP001341840">
    <property type="component" value="Unassembled WGS sequence"/>
</dbReference>
<keyword evidence="1" id="KW-0732">Signal</keyword>
<dbReference type="Gene3D" id="1.10.510.10">
    <property type="entry name" value="Transferase(Phosphotransferase) domain 1"/>
    <property type="match status" value="1"/>
</dbReference>
<organism evidence="3 4">
    <name type="scientific">Stylosanthes scabra</name>
    <dbReference type="NCBI Taxonomy" id="79078"/>
    <lineage>
        <taxon>Eukaryota</taxon>
        <taxon>Viridiplantae</taxon>
        <taxon>Streptophyta</taxon>
        <taxon>Embryophyta</taxon>
        <taxon>Tracheophyta</taxon>
        <taxon>Spermatophyta</taxon>
        <taxon>Magnoliopsida</taxon>
        <taxon>eudicotyledons</taxon>
        <taxon>Gunneridae</taxon>
        <taxon>Pentapetalae</taxon>
        <taxon>rosids</taxon>
        <taxon>fabids</taxon>
        <taxon>Fabales</taxon>
        <taxon>Fabaceae</taxon>
        <taxon>Papilionoideae</taxon>
        <taxon>50 kb inversion clade</taxon>
        <taxon>dalbergioids sensu lato</taxon>
        <taxon>Dalbergieae</taxon>
        <taxon>Pterocarpus clade</taxon>
        <taxon>Stylosanthes</taxon>
    </lineage>
</organism>
<dbReference type="InterPro" id="IPR001245">
    <property type="entry name" value="Ser-Thr/Tyr_kinase_cat_dom"/>
</dbReference>
<evidence type="ECO:0000256" key="1">
    <source>
        <dbReference type="ARBA" id="ARBA00022729"/>
    </source>
</evidence>
<gene>
    <name evidence="3" type="ORF">PIB30_031712</name>
</gene>
<dbReference type="InterPro" id="IPR051343">
    <property type="entry name" value="G-type_lectin_kinases/EP1-like"/>
</dbReference>
<evidence type="ECO:0000313" key="4">
    <source>
        <dbReference type="Proteomes" id="UP001341840"/>
    </source>
</evidence>